<keyword evidence="7 8" id="KW-0472">Membrane</keyword>
<organism evidence="9 10">
    <name type="scientific">Bifidobacterium actinocoloniiforme DSM 22766</name>
    <dbReference type="NCBI Taxonomy" id="1437605"/>
    <lineage>
        <taxon>Bacteria</taxon>
        <taxon>Bacillati</taxon>
        <taxon>Actinomycetota</taxon>
        <taxon>Actinomycetes</taxon>
        <taxon>Bifidobacteriales</taxon>
        <taxon>Bifidobacteriaceae</taxon>
        <taxon>Bifidobacterium</taxon>
    </lineage>
</organism>
<sequence length="441" mass="48615">MENKAATSPQDPSEVKGTKEYASKWHKGDTTWMLSLFGTAIGAGVLFLPIDAGSAGIIGLVFMTIIAFPTTFFAHRAMSRFVLSAKNPGDDITDVVEQHWGWNFGLVFTIIYFLSIFPILLVYGISITNTTESFIVNQMHMGAPPRWLLSLVLVVVLMLIVRLGTTVTTKVMSILVYPFVIVLVLFALYLIPHWNTSIFTSFPRNASGGFSFTGLLEGLWLLIPVMVFAFNHSPIISSFSVAEREEYGDEYVDQKVTKVLQRAELMMVCVVMFFVFSCVLCLGPAQLAEAKAQNISILSYIANQFNNPLISIVAPLISFIAIAKSFLGHYLGTSEGLSGIIRKIAKKSGKQVSDKVMTICVEGIILVCAWLVAWANFSVMNMIETMIGPIIAFVLFLMPMYAIHTVPSLKKYSGKASNVFVVIIGLIAVSAIFYNIVMLFN</sequence>
<feature type="transmembrane region" description="Helical" evidence="8">
    <location>
        <begin position="147"/>
        <end position="164"/>
    </location>
</feature>
<dbReference type="GO" id="GO:0003333">
    <property type="term" value="P:amino acid transmembrane transport"/>
    <property type="evidence" value="ECO:0007669"/>
    <property type="project" value="InterPro"/>
</dbReference>
<dbReference type="InterPro" id="IPR018227">
    <property type="entry name" value="Amino_acid_transport_2"/>
</dbReference>
<dbReference type="EMBL" id="JGYK01000001">
    <property type="protein sequence ID" value="KFI40488.1"/>
    <property type="molecule type" value="Genomic_DNA"/>
</dbReference>
<comment type="caution">
    <text evidence="9">The sequence shown here is derived from an EMBL/GenBank/DDBJ whole genome shotgun (WGS) entry which is preliminary data.</text>
</comment>
<feature type="transmembrane region" description="Helical" evidence="8">
    <location>
        <begin position="265"/>
        <end position="288"/>
    </location>
</feature>
<feature type="transmembrane region" description="Helical" evidence="8">
    <location>
        <begin position="386"/>
        <end position="406"/>
    </location>
</feature>
<dbReference type="PANTHER" id="PTHR35334">
    <property type="entry name" value="SERINE TRANSPORTER"/>
    <property type="match status" value="1"/>
</dbReference>
<dbReference type="OrthoDB" id="1627372at2"/>
<dbReference type="GO" id="GO:0005886">
    <property type="term" value="C:plasma membrane"/>
    <property type="evidence" value="ECO:0007669"/>
    <property type="project" value="UniProtKB-SubCell"/>
</dbReference>
<evidence type="ECO:0000256" key="8">
    <source>
        <dbReference type="SAM" id="Phobius"/>
    </source>
</evidence>
<feature type="transmembrane region" description="Helical" evidence="8">
    <location>
        <begin position="171"/>
        <end position="191"/>
    </location>
</feature>
<feature type="transmembrane region" description="Helical" evidence="8">
    <location>
        <begin position="308"/>
        <end position="331"/>
    </location>
</feature>
<keyword evidence="5 8" id="KW-0812">Transmembrane</keyword>
<keyword evidence="6 8" id="KW-1133">Transmembrane helix</keyword>
<proteinExistence type="predicted"/>
<feature type="transmembrane region" description="Helical" evidence="8">
    <location>
        <begin position="56"/>
        <end position="74"/>
    </location>
</feature>
<accession>A0A086Z1T8</accession>
<dbReference type="AlphaFoldDB" id="A0A086Z1T8"/>
<protein>
    <submittedName>
        <fullName evidence="9">Serine transporter</fullName>
    </submittedName>
</protein>
<feature type="transmembrane region" description="Helical" evidence="8">
    <location>
        <begin position="31"/>
        <end position="50"/>
    </location>
</feature>
<reference evidence="9 10" key="1">
    <citation type="submission" date="2014-03" db="EMBL/GenBank/DDBJ databases">
        <title>Genomics of Bifidobacteria.</title>
        <authorList>
            <person name="Ventura M."/>
            <person name="Milani C."/>
            <person name="Lugli G.A."/>
        </authorList>
    </citation>
    <scope>NUCLEOTIDE SEQUENCE [LARGE SCALE GENOMIC DNA]</scope>
    <source>
        <strain evidence="9 10">DSM 22766</strain>
    </source>
</reference>
<evidence type="ECO:0000256" key="4">
    <source>
        <dbReference type="ARBA" id="ARBA00022519"/>
    </source>
</evidence>
<feature type="transmembrane region" description="Helical" evidence="8">
    <location>
        <begin position="352"/>
        <end position="374"/>
    </location>
</feature>
<evidence type="ECO:0000256" key="2">
    <source>
        <dbReference type="ARBA" id="ARBA00022448"/>
    </source>
</evidence>
<dbReference type="STRING" id="1437605.AB656_04585"/>
<evidence type="ECO:0000256" key="7">
    <source>
        <dbReference type="ARBA" id="ARBA00023136"/>
    </source>
</evidence>
<dbReference type="Gene3D" id="1.20.1740.10">
    <property type="entry name" value="Amino acid/polyamine transporter I"/>
    <property type="match status" value="1"/>
</dbReference>
<keyword evidence="3" id="KW-1003">Cell membrane</keyword>
<comment type="subcellular location">
    <subcellularLocation>
        <location evidence="1">Cell inner membrane</location>
        <topology evidence="1">Multi-pass membrane protein</topology>
    </subcellularLocation>
</comment>
<dbReference type="Proteomes" id="UP000029015">
    <property type="component" value="Unassembled WGS sequence"/>
</dbReference>
<evidence type="ECO:0000256" key="3">
    <source>
        <dbReference type="ARBA" id="ARBA00022475"/>
    </source>
</evidence>
<name>A0A086Z1T8_9BIFI</name>
<dbReference type="Pfam" id="PF03222">
    <property type="entry name" value="Trp_Tyr_perm"/>
    <property type="match status" value="1"/>
</dbReference>
<gene>
    <name evidence="9" type="ORF">BACT_1192</name>
</gene>
<feature type="transmembrane region" description="Helical" evidence="8">
    <location>
        <begin position="211"/>
        <end position="230"/>
    </location>
</feature>
<feature type="transmembrane region" description="Helical" evidence="8">
    <location>
        <begin position="104"/>
        <end position="127"/>
    </location>
</feature>
<evidence type="ECO:0000256" key="5">
    <source>
        <dbReference type="ARBA" id="ARBA00022692"/>
    </source>
</evidence>
<evidence type="ECO:0000313" key="9">
    <source>
        <dbReference type="EMBL" id="KFI40488.1"/>
    </source>
</evidence>
<dbReference type="RefSeq" id="WP_081924883.1">
    <property type="nucleotide sequence ID" value="NZ_CP011786.1"/>
</dbReference>
<evidence type="ECO:0000256" key="6">
    <source>
        <dbReference type="ARBA" id="ARBA00022989"/>
    </source>
</evidence>
<feature type="transmembrane region" description="Helical" evidence="8">
    <location>
        <begin position="418"/>
        <end position="440"/>
    </location>
</feature>
<evidence type="ECO:0000256" key="1">
    <source>
        <dbReference type="ARBA" id="ARBA00004429"/>
    </source>
</evidence>
<evidence type="ECO:0000313" key="10">
    <source>
        <dbReference type="Proteomes" id="UP000029015"/>
    </source>
</evidence>
<dbReference type="PANTHER" id="PTHR35334:SF2">
    <property type="entry name" value="SERINE TRANSPORTER SDAC"/>
    <property type="match status" value="1"/>
</dbReference>
<keyword evidence="2" id="KW-0813">Transport</keyword>
<keyword evidence="10" id="KW-1185">Reference proteome</keyword>
<dbReference type="eggNOG" id="COG0814">
    <property type="taxonomic scope" value="Bacteria"/>
</dbReference>
<keyword evidence="4" id="KW-0997">Cell inner membrane</keyword>